<dbReference type="GO" id="GO:0016020">
    <property type="term" value="C:membrane"/>
    <property type="evidence" value="ECO:0007669"/>
    <property type="project" value="UniProtKB-SubCell"/>
</dbReference>
<name>A0A3B0R512_9ZZZZ</name>
<dbReference type="PANTHER" id="PTHR23504">
    <property type="entry name" value="MAJOR FACILITATOR SUPERFAMILY DOMAIN-CONTAINING PROTEIN 10"/>
    <property type="match status" value="1"/>
</dbReference>
<feature type="transmembrane region" description="Helical" evidence="6">
    <location>
        <begin position="167"/>
        <end position="187"/>
    </location>
</feature>
<evidence type="ECO:0000256" key="3">
    <source>
        <dbReference type="ARBA" id="ARBA00022692"/>
    </source>
</evidence>
<sequence length="412" mass="44081">MNRANHKHALAFVFITVLIDMAGFAIIMPVLPKLIVELTGENLANAALWAGALMTSFAVMQFLFAPLIGNLSDRFGRRPVLLLSLAGFGVNYALMAFAPTLAWLFLGRLVAGIFGATFSTANAFIADISPPEKRAANFGLMGAAFGVGFIIGPVLGGLLGNEFGTRAPFFAASALALLNLCFGYFVLPETLPLQKRRPFEWRRANPFGAFAHLAARPVVLGLAMVMLIFGIAHQVYPSVWAFYTIEKFAWSERDIGLSLGAVGVVFGIGQIFLIRWAIPRFGEIKSAAFGLLVLGCAYLAYGLITAGWQMYLVILLSMFSSLAGPAINGIMSNRTAEDEQGELQGALASIAAIGAIIGPFLFTGLFGVFGKKDAAIYFPGAPFLGASVITIIALVVFLVVAAKMRRDHKIAE</sequence>
<dbReference type="PANTHER" id="PTHR23504:SF15">
    <property type="entry name" value="MAJOR FACILITATOR SUPERFAMILY (MFS) PROFILE DOMAIN-CONTAINING PROTEIN"/>
    <property type="match status" value="1"/>
</dbReference>
<evidence type="ECO:0000256" key="6">
    <source>
        <dbReference type="SAM" id="Phobius"/>
    </source>
</evidence>
<gene>
    <name evidence="8" type="ORF">MNBD_ALPHA06-2143</name>
</gene>
<evidence type="ECO:0000256" key="2">
    <source>
        <dbReference type="ARBA" id="ARBA00022448"/>
    </source>
</evidence>
<dbReference type="PROSITE" id="PS00216">
    <property type="entry name" value="SUGAR_TRANSPORT_1"/>
    <property type="match status" value="1"/>
</dbReference>
<feature type="transmembrane region" description="Helical" evidence="6">
    <location>
        <begin position="255"/>
        <end position="274"/>
    </location>
</feature>
<feature type="transmembrane region" description="Helical" evidence="6">
    <location>
        <begin position="207"/>
        <end position="235"/>
    </location>
</feature>
<dbReference type="InterPro" id="IPR001958">
    <property type="entry name" value="Tet-R_TetA/multi-R_MdtG-like"/>
</dbReference>
<feature type="transmembrane region" description="Helical" evidence="6">
    <location>
        <begin position="310"/>
        <end position="331"/>
    </location>
</feature>
<protein>
    <submittedName>
        <fullName evidence="8">Uncharacterized MFS-type transporter</fullName>
    </submittedName>
</protein>
<dbReference type="InterPro" id="IPR005829">
    <property type="entry name" value="Sugar_transporter_CS"/>
</dbReference>
<feature type="domain" description="Major facilitator superfamily (MFS) profile" evidence="7">
    <location>
        <begin position="9"/>
        <end position="405"/>
    </location>
</feature>
<dbReference type="InterPro" id="IPR011701">
    <property type="entry name" value="MFS"/>
</dbReference>
<dbReference type="Pfam" id="PF07690">
    <property type="entry name" value="MFS_1"/>
    <property type="match status" value="1"/>
</dbReference>
<feature type="transmembrane region" description="Helical" evidence="6">
    <location>
        <begin position="9"/>
        <end position="31"/>
    </location>
</feature>
<keyword evidence="2" id="KW-0813">Transport</keyword>
<feature type="transmembrane region" description="Helical" evidence="6">
    <location>
        <begin position="343"/>
        <end position="369"/>
    </location>
</feature>
<comment type="subcellular location">
    <subcellularLocation>
        <location evidence="1">Membrane</location>
        <topology evidence="1">Multi-pass membrane protein</topology>
    </subcellularLocation>
</comment>
<feature type="transmembrane region" description="Helical" evidence="6">
    <location>
        <begin position="80"/>
        <end position="99"/>
    </location>
</feature>
<dbReference type="InterPro" id="IPR020846">
    <property type="entry name" value="MFS_dom"/>
</dbReference>
<dbReference type="PRINTS" id="PR01035">
    <property type="entry name" value="TCRTETA"/>
</dbReference>
<reference evidence="8" key="1">
    <citation type="submission" date="2018-06" db="EMBL/GenBank/DDBJ databases">
        <authorList>
            <person name="Zhirakovskaya E."/>
        </authorList>
    </citation>
    <scope>NUCLEOTIDE SEQUENCE</scope>
</reference>
<evidence type="ECO:0000256" key="1">
    <source>
        <dbReference type="ARBA" id="ARBA00004141"/>
    </source>
</evidence>
<feature type="transmembrane region" description="Helical" evidence="6">
    <location>
        <begin position="105"/>
        <end position="126"/>
    </location>
</feature>
<evidence type="ECO:0000256" key="5">
    <source>
        <dbReference type="ARBA" id="ARBA00023136"/>
    </source>
</evidence>
<feature type="transmembrane region" description="Helical" evidence="6">
    <location>
        <begin position="286"/>
        <end position="304"/>
    </location>
</feature>
<dbReference type="PROSITE" id="PS50850">
    <property type="entry name" value="MFS"/>
    <property type="match status" value="1"/>
</dbReference>
<keyword evidence="3 6" id="KW-0812">Transmembrane</keyword>
<dbReference type="CDD" id="cd17388">
    <property type="entry name" value="MFS_TetA"/>
    <property type="match status" value="1"/>
</dbReference>
<dbReference type="EMBL" id="UOEE01000032">
    <property type="protein sequence ID" value="VAV87231.1"/>
    <property type="molecule type" value="Genomic_DNA"/>
</dbReference>
<dbReference type="SUPFAM" id="SSF103473">
    <property type="entry name" value="MFS general substrate transporter"/>
    <property type="match status" value="1"/>
</dbReference>
<feature type="transmembrane region" description="Helical" evidence="6">
    <location>
        <begin position="46"/>
        <end position="68"/>
    </location>
</feature>
<feature type="transmembrane region" description="Helical" evidence="6">
    <location>
        <begin position="381"/>
        <end position="402"/>
    </location>
</feature>
<evidence type="ECO:0000259" key="7">
    <source>
        <dbReference type="PROSITE" id="PS50850"/>
    </source>
</evidence>
<feature type="transmembrane region" description="Helical" evidence="6">
    <location>
        <begin position="138"/>
        <end position="161"/>
    </location>
</feature>
<evidence type="ECO:0000313" key="8">
    <source>
        <dbReference type="EMBL" id="VAV87231.1"/>
    </source>
</evidence>
<keyword evidence="5 6" id="KW-0472">Membrane</keyword>
<accession>A0A3B0R512</accession>
<keyword evidence="4 6" id="KW-1133">Transmembrane helix</keyword>
<dbReference type="AlphaFoldDB" id="A0A3B0R512"/>
<proteinExistence type="predicted"/>
<evidence type="ECO:0000256" key="4">
    <source>
        <dbReference type="ARBA" id="ARBA00022989"/>
    </source>
</evidence>
<dbReference type="GO" id="GO:0022857">
    <property type="term" value="F:transmembrane transporter activity"/>
    <property type="evidence" value="ECO:0007669"/>
    <property type="project" value="InterPro"/>
</dbReference>
<dbReference type="InterPro" id="IPR036259">
    <property type="entry name" value="MFS_trans_sf"/>
</dbReference>
<organism evidence="8">
    <name type="scientific">hydrothermal vent metagenome</name>
    <dbReference type="NCBI Taxonomy" id="652676"/>
    <lineage>
        <taxon>unclassified sequences</taxon>
        <taxon>metagenomes</taxon>
        <taxon>ecological metagenomes</taxon>
    </lineage>
</organism>
<dbReference type="Gene3D" id="1.20.1250.20">
    <property type="entry name" value="MFS general substrate transporter like domains"/>
    <property type="match status" value="1"/>
</dbReference>